<reference evidence="3" key="1">
    <citation type="journal article" date="2019" name="Int. J. Syst. Evol. Microbiol.">
        <title>The Global Catalogue of Microorganisms (GCM) 10K type strain sequencing project: providing services to taxonomists for standard genome sequencing and annotation.</title>
        <authorList>
            <consortium name="The Broad Institute Genomics Platform"/>
            <consortium name="The Broad Institute Genome Sequencing Center for Infectious Disease"/>
            <person name="Wu L."/>
            <person name="Ma J."/>
        </authorList>
    </citation>
    <scope>NUCLEOTIDE SEQUENCE [LARGE SCALE GENOMIC DNA]</scope>
    <source>
        <strain evidence="3">JCM 31202</strain>
    </source>
</reference>
<evidence type="ECO:0000259" key="1">
    <source>
        <dbReference type="Pfam" id="PF03061"/>
    </source>
</evidence>
<dbReference type="Proteomes" id="UP001596972">
    <property type="component" value="Unassembled WGS sequence"/>
</dbReference>
<organism evidence="2 3">
    <name type="scientific">Actinomadura sediminis</name>
    <dbReference type="NCBI Taxonomy" id="1038904"/>
    <lineage>
        <taxon>Bacteria</taxon>
        <taxon>Bacillati</taxon>
        <taxon>Actinomycetota</taxon>
        <taxon>Actinomycetes</taxon>
        <taxon>Streptosporangiales</taxon>
        <taxon>Thermomonosporaceae</taxon>
        <taxon>Actinomadura</taxon>
    </lineage>
</organism>
<dbReference type="CDD" id="cd03443">
    <property type="entry name" value="PaaI_thioesterase"/>
    <property type="match status" value="1"/>
</dbReference>
<comment type="caution">
    <text evidence="2">The sequence shown here is derived from an EMBL/GenBank/DDBJ whole genome shotgun (WGS) entry which is preliminary data.</text>
</comment>
<evidence type="ECO:0000313" key="2">
    <source>
        <dbReference type="EMBL" id="MFD0902076.1"/>
    </source>
</evidence>
<dbReference type="EMBL" id="JBHTJA010000030">
    <property type="protein sequence ID" value="MFD0902076.1"/>
    <property type="molecule type" value="Genomic_DNA"/>
</dbReference>
<keyword evidence="3" id="KW-1185">Reference proteome</keyword>
<gene>
    <name evidence="2" type="ORF">ACFQ11_16865</name>
</gene>
<name>A0ABW3EQL8_9ACTN</name>
<dbReference type="RefSeq" id="WP_378299506.1">
    <property type="nucleotide sequence ID" value="NZ_JBHTJA010000030.1"/>
</dbReference>
<proteinExistence type="predicted"/>
<accession>A0ABW3EQL8</accession>
<dbReference type="Pfam" id="PF03061">
    <property type="entry name" value="4HBT"/>
    <property type="match status" value="1"/>
</dbReference>
<evidence type="ECO:0000313" key="3">
    <source>
        <dbReference type="Proteomes" id="UP001596972"/>
    </source>
</evidence>
<protein>
    <submittedName>
        <fullName evidence="2">Hotdog domain-containing protein</fullName>
    </submittedName>
</protein>
<dbReference type="InterPro" id="IPR029069">
    <property type="entry name" value="HotDog_dom_sf"/>
</dbReference>
<dbReference type="InterPro" id="IPR006683">
    <property type="entry name" value="Thioestr_dom"/>
</dbReference>
<dbReference type="SUPFAM" id="SSF54637">
    <property type="entry name" value="Thioesterase/thiol ester dehydrase-isomerase"/>
    <property type="match status" value="2"/>
</dbReference>
<feature type="domain" description="Thioesterase" evidence="1">
    <location>
        <begin position="49"/>
        <end position="114"/>
    </location>
</feature>
<dbReference type="Gene3D" id="3.10.129.10">
    <property type="entry name" value="Hotdog Thioesterase"/>
    <property type="match status" value="2"/>
</dbReference>
<sequence>MGRAAWDGRSRILAEFGLAVRSHGEELHGAGAVTPHLHVPGTAHLRTSVLAAWTDHLTGLLAARTMAPRVPVTIELDVHLYGPPPASGDVRGIARTVKAGRSIFVAEVEFAAGGEPLAFGAASFMVAPDPAVRLPEPLSVDAPAPAGRLSVPLAERARCARLEPGKASLPRSEEGLNSSDTVHGGLLALAAEESVLSLAPGGIVGSLALRYLQAARVGPIVATASLRRGAARAVLRDSGNGDRAAVMAAARTFGP</sequence>